<dbReference type="Pfam" id="PF16561">
    <property type="entry name" value="AMPK1_CBM"/>
    <property type="match status" value="1"/>
</dbReference>
<dbReference type="GO" id="GO:0019901">
    <property type="term" value="F:protein kinase binding"/>
    <property type="evidence" value="ECO:0007669"/>
    <property type="project" value="TreeGrafter"/>
</dbReference>
<proteinExistence type="inferred from homology"/>
<feature type="compositionally biased region" description="Polar residues" evidence="2">
    <location>
        <begin position="710"/>
        <end position="723"/>
    </location>
</feature>
<evidence type="ECO:0000313" key="5">
    <source>
        <dbReference type="Proteomes" id="UP000297910"/>
    </source>
</evidence>
<evidence type="ECO:0000259" key="3">
    <source>
        <dbReference type="Pfam" id="PF16561"/>
    </source>
</evidence>
<feature type="compositionally biased region" description="Low complexity" evidence="2">
    <location>
        <begin position="743"/>
        <end position="760"/>
    </location>
</feature>
<name>A0A4Z1FUZ1_9HELO</name>
<dbReference type="Proteomes" id="UP000297910">
    <property type="component" value="Unassembled WGS sequence"/>
</dbReference>
<feature type="region of interest" description="Disordered" evidence="2">
    <location>
        <begin position="484"/>
        <end position="545"/>
    </location>
</feature>
<dbReference type="InterPro" id="IPR032640">
    <property type="entry name" value="AMPK1_CBM"/>
</dbReference>
<dbReference type="GO" id="GO:0031588">
    <property type="term" value="C:nucleotide-activated protein kinase complex"/>
    <property type="evidence" value="ECO:0007669"/>
    <property type="project" value="TreeGrafter"/>
</dbReference>
<reference evidence="4 5" key="1">
    <citation type="submission" date="2017-12" db="EMBL/GenBank/DDBJ databases">
        <title>Comparative genomics of Botrytis spp.</title>
        <authorList>
            <person name="Valero-Jimenez C.A."/>
            <person name="Tapia P."/>
            <person name="Veloso J."/>
            <person name="Silva-Moreno E."/>
            <person name="Staats M."/>
            <person name="Valdes J.H."/>
            <person name="Van Kan J.A.L."/>
        </authorList>
    </citation>
    <scope>NUCLEOTIDE SEQUENCE [LARGE SCALE GENOMIC DNA]</scope>
    <source>
        <strain evidence="4 5">Bp0003</strain>
    </source>
</reference>
<sequence>MAQIFIKLEHPAEEVFVTGTFDNWSKSEKLVKNGNVFSKDVQLPNMTDDLDAILEFAFIGDNDNGNNGHNDCDMVEIEIEVARQMRLVIQIPTLEACVEFVVDGNWVTDHTAPQENDASGNLNNVLTTDRIVKHTPATAGIMSGVAPTSTTSELAKDVPLEKEKSPLAQNGSSDLPGAFPETPAAVETGDFSVNPLPAADGAVNPIKLAPGENVPHPSSFTTNDITSGVHDDPELVAADKAKSEAESTFGVSPLPAFAGGVNPIKLAPGEEIPKSSDFTTNTIHSAVRTDKESYENSDALGHAPILPPVVTPQAERELNGTGILGLPSSTKNLIPESSLPTGADEAGTFDATNPTIQSAGPQTTTSILAAKVPLESTRVPEVVKESQKEAGFAPEASAIPSEVSEKSAVEKELKREVGVAPTTSEGIAGQGTTKTEKTVTAGEAAAAVGAAAIAVGGAAYAAASAIPSKLPESVTSIPSKLPETVASIPSNLPESLTSKLPESVQQSIKSINATGTVDQTTAKDTPEIVRESIVESGQSPEAAANEAAVLDKKAVEAELLSGVKPETFTAKDTPAVVKESIAESGQSPEAAANEEAVLDKKAFEKELLSEIKPENSTGEPAPKIDSTSAVEPSAPTAFTAPVVTSGVTSTEVPSTSAATVPAVTTGVESTNVPTISEPTATETKPIDSRDVSPHTSRATGDHAAPVVTSGLGSTTVPETSGSAPATPPKENATLTPAKSSAESATPSSTNAADSSANSAAADKKKKRTSFFGKLKAKFHKE</sequence>
<feature type="region of interest" description="Disordered" evidence="2">
    <location>
        <begin position="388"/>
        <end position="437"/>
    </location>
</feature>
<protein>
    <recommendedName>
        <fullName evidence="3">AMP-activated protein kinase glycogen-binding domain-containing protein</fullName>
    </recommendedName>
</protein>
<evidence type="ECO:0000256" key="1">
    <source>
        <dbReference type="ARBA" id="ARBA00038216"/>
    </source>
</evidence>
<feature type="domain" description="AMP-activated protein kinase glycogen-binding" evidence="3">
    <location>
        <begin position="5"/>
        <end position="47"/>
    </location>
</feature>
<dbReference type="GO" id="GO:0005737">
    <property type="term" value="C:cytoplasm"/>
    <property type="evidence" value="ECO:0007669"/>
    <property type="project" value="TreeGrafter"/>
</dbReference>
<gene>
    <name evidence="4" type="ORF">BPAE_0041g00090</name>
</gene>
<feature type="compositionally biased region" description="Basic and acidic residues" evidence="2">
    <location>
        <begin position="524"/>
        <end position="533"/>
    </location>
</feature>
<dbReference type="PANTHER" id="PTHR10343">
    <property type="entry name" value="5'-AMP-ACTIVATED PROTEIN KINASE , BETA SUBUNIT"/>
    <property type="match status" value="1"/>
</dbReference>
<organism evidence="4 5">
    <name type="scientific">Botrytis paeoniae</name>
    <dbReference type="NCBI Taxonomy" id="278948"/>
    <lineage>
        <taxon>Eukaryota</taxon>
        <taxon>Fungi</taxon>
        <taxon>Dikarya</taxon>
        <taxon>Ascomycota</taxon>
        <taxon>Pezizomycotina</taxon>
        <taxon>Leotiomycetes</taxon>
        <taxon>Helotiales</taxon>
        <taxon>Sclerotiniaceae</taxon>
        <taxon>Botrytis</taxon>
    </lineage>
</organism>
<feature type="compositionally biased region" description="Low complexity" evidence="2">
    <location>
        <begin position="652"/>
        <end position="665"/>
    </location>
</feature>
<dbReference type="AlphaFoldDB" id="A0A4Z1FUZ1"/>
<dbReference type="GO" id="GO:0005634">
    <property type="term" value="C:nucleus"/>
    <property type="evidence" value="ECO:0007669"/>
    <property type="project" value="TreeGrafter"/>
</dbReference>
<feature type="compositionally biased region" description="Basic and acidic residues" evidence="2">
    <location>
        <begin position="403"/>
        <end position="417"/>
    </location>
</feature>
<feature type="compositionally biased region" description="Polar residues" evidence="2">
    <location>
        <begin position="487"/>
        <end position="523"/>
    </location>
</feature>
<feature type="compositionally biased region" description="Basic residues" evidence="2">
    <location>
        <begin position="763"/>
        <end position="781"/>
    </location>
</feature>
<dbReference type="GO" id="GO:0007165">
    <property type="term" value="P:signal transduction"/>
    <property type="evidence" value="ECO:0007669"/>
    <property type="project" value="TreeGrafter"/>
</dbReference>
<dbReference type="PANTHER" id="PTHR10343:SF81">
    <property type="entry name" value="CRUCIFORM DNA-RECOGNIZING PROTEIN 1-RELATED"/>
    <property type="match status" value="1"/>
</dbReference>
<feature type="compositionally biased region" description="Polar residues" evidence="2">
    <location>
        <begin position="732"/>
        <end position="742"/>
    </location>
</feature>
<feature type="region of interest" description="Disordered" evidence="2">
    <location>
        <begin position="164"/>
        <end position="190"/>
    </location>
</feature>
<evidence type="ECO:0000256" key="2">
    <source>
        <dbReference type="SAM" id="MobiDB-lite"/>
    </source>
</evidence>
<feature type="region of interest" description="Disordered" evidence="2">
    <location>
        <begin position="608"/>
        <end position="781"/>
    </location>
</feature>
<dbReference type="EMBL" id="PQXI01000041">
    <property type="protein sequence ID" value="TGO27518.1"/>
    <property type="molecule type" value="Genomic_DNA"/>
</dbReference>
<feature type="compositionally biased region" description="Polar residues" evidence="2">
    <location>
        <begin position="666"/>
        <end position="682"/>
    </location>
</feature>
<dbReference type="InterPro" id="IPR050827">
    <property type="entry name" value="CRP1_MDG1_kinase"/>
</dbReference>
<comment type="similarity">
    <text evidence="1">Belongs to the CRP1/MDG1 family.</text>
</comment>
<feature type="region of interest" description="Disordered" evidence="2">
    <location>
        <begin position="579"/>
        <end position="598"/>
    </location>
</feature>
<dbReference type="SUPFAM" id="SSF81296">
    <property type="entry name" value="E set domains"/>
    <property type="match status" value="1"/>
</dbReference>
<evidence type="ECO:0000313" key="4">
    <source>
        <dbReference type="EMBL" id="TGO27518.1"/>
    </source>
</evidence>
<feature type="compositionally biased region" description="Polar residues" evidence="2">
    <location>
        <begin position="421"/>
        <end position="433"/>
    </location>
</feature>
<dbReference type="InterPro" id="IPR013783">
    <property type="entry name" value="Ig-like_fold"/>
</dbReference>
<comment type="caution">
    <text evidence="4">The sequence shown here is derived from an EMBL/GenBank/DDBJ whole genome shotgun (WGS) entry which is preliminary data.</text>
</comment>
<accession>A0A4Z1FUZ1</accession>
<dbReference type="InterPro" id="IPR014756">
    <property type="entry name" value="Ig_E-set"/>
</dbReference>
<dbReference type="Gene3D" id="2.60.40.10">
    <property type="entry name" value="Immunoglobulins"/>
    <property type="match status" value="2"/>
</dbReference>
<dbReference type="CDD" id="cd02859">
    <property type="entry name" value="E_set_AMPKbeta_like_N"/>
    <property type="match status" value="1"/>
</dbReference>
<keyword evidence="5" id="KW-1185">Reference proteome</keyword>